<gene>
    <name evidence="2" type="ORF">DFR50_10440</name>
</gene>
<comment type="caution">
    <text evidence="2">The sequence shown here is derived from an EMBL/GenBank/DDBJ whole genome shotgun (WGS) entry which is preliminary data.</text>
</comment>
<sequence length="93" mass="9372">MRRSAPAGRPPGAPVTGLLQTVTGAKVTNGATAAPTLALGAVHVGGSSTQSFAIANTGVNDPSLRGAIQTTGTSRRKSNARPKAPKRDPWIPC</sequence>
<evidence type="ECO:0000313" key="3">
    <source>
        <dbReference type="Proteomes" id="UP000253529"/>
    </source>
</evidence>
<dbReference type="Proteomes" id="UP000253529">
    <property type="component" value="Unassembled WGS sequence"/>
</dbReference>
<accession>A0A366FPY5</accession>
<evidence type="ECO:0000313" key="2">
    <source>
        <dbReference type="EMBL" id="RBP16763.1"/>
    </source>
</evidence>
<keyword evidence="3" id="KW-1185">Reference proteome</keyword>
<feature type="region of interest" description="Disordered" evidence="1">
    <location>
        <begin position="57"/>
        <end position="93"/>
    </location>
</feature>
<organism evidence="2 3">
    <name type="scientific">Roseiarcus fermentans</name>
    <dbReference type="NCBI Taxonomy" id="1473586"/>
    <lineage>
        <taxon>Bacteria</taxon>
        <taxon>Pseudomonadati</taxon>
        <taxon>Pseudomonadota</taxon>
        <taxon>Alphaproteobacteria</taxon>
        <taxon>Hyphomicrobiales</taxon>
        <taxon>Roseiarcaceae</taxon>
        <taxon>Roseiarcus</taxon>
    </lineage>
</organism>
<proteinExistence type="predicted"/>
<name>A0A366FPY5_9HYPH</name>
<feature type="compositionally biased region" description="Basic residues" evidence="1">
    <location>
        <begin position="74"/>
        <end position="84"/>
    </location>
</feature>
<reference evidence="2 3" key="1">
    <citation type="submission" date="2018-06" db="EMBL/GenBank/DDBJ databases">
        <title>Genomic Encyclopedia of Type Strains, Phase IV (KMG-IV): sequencing the most valuable type-strain genomes for metagenomic binning, comparative biology and taxonomic classification.</title>
        <authorList>
            <person name="Goeker M."/>
        </authorList>
    </citation>
    <scope>NUCLEOTIDE SEQUENCE [LARGE SCALE GENOMIC DNA]</scope>
    <source>
        <strain evidence="2 3">DSM 24875</strain>
    </source>
</reference>
<evidence type="ECO:0000256" key="1">
    <source>
        <dbReference type="SAM" id="MobiDB-lite"/>
    </source>
</evidence>
<dbReference type="EMBL" id="QNRK01000004">
    <property type="protein sequence ID" value="RBP16763.1"/>
    <property type="molecule type" value="Genomic_DNA"/>
</dbReference>
<dbReference type="AlphaFoldDB" id="A0A366FPY5"/>
<protein>
    <submittedName>
        <fullName evidence="2">Uncharacterized protein</fullName>
    </submittedName>
</protein>